<dbReference type="Pfam" id="PF19583">
    <property type="entry name" value="ODP"/>
    <property type="match status" value="1"/>
</dbReference>
<evidence type="ECO:0000259" key="2">
    <source>
        <dbReference type="PROSITE" id="PS50902"/>
    </source>
</evidence>
<dbReference type="PIRSF" id="PIRSF005243">
    <property type="entry name" value="ROO"/>
    <property type="match status" value="1"/>
</dbReference>
<evidence type="ECO:0000313" key="3">
    <source>
        <dbReference type="EMBL" id="MBC8560666.1"/>
    </source>
</evidence>
<dbReference type="SUPFAM" id="SSF56281">
    <property type="entry name" value="Metallo-hydrolase/oxidoreductase"/>
    <property type="match status" value="1"/>
</dbReference>
<dbReference type="InterPro" id="IPR029039">
    <property type="entry name" value="Flavoprotein-like_sf"/>
</dbReference>
<dbReference type="AlphaFoldDB" id="A0A926E7M1"/>
<dbReference type="InterPro" id="IPR016440">
    <property type="entry name" value="Rubredoxin-O_OxRdtase"/>
</dbReference>
<dbReference type="Gene3D" id="3.60.15.10">
    <property type="entry name" value="Ribonuclease Z/Hydroxyacylglutathione hydrolase-like"/>
    <property type="match status" value="1"/>
</dbReference>
<sequence length="401" mass="44711">MSAVKILDGVYSVGAMNPSMRVFDIVMHTEYGTTYNSYIVKGSEKTALVEGCHKTFHKQFLANIEEICPLEEIDYIILNHNEPDHSGAVGEVLRHNPNAEVYCTQAGSLYIKGITNLPDMKIHVIKDGEELPLGGKTFRFLSAPFLHWPDSMFTYLPEDKVLFSCDFLGCHYCEPYTFDYNVTKPAGYEKALKEYYDAIFGPFPSYVRKGLDKIEGLDIDFICTSHGPILTKDGRIGYALEKYAQWCDIKPNDVPQIPVFYCSAYGNTRQLAQKIAEGIKEVLPAAQVETYDIIKHDIGELSAKLNHCDAFAIGSPTINRDAVPPVWQLLSHVDAVNSGKRPALVFGSYGWSGEAAANVKARLEGLKMKVFSDGFRVVFVPTEEDLANAKALGREFAESFK</sequence>
<keyword evidence="4" id="KW-1185">Reference proteome</keyword>
<dbReference type="InterPro" id="IPR045761">
    <property type="entry name" value="ODP_dom"/>
</dbReference>
<dbReference type="PROSITE" id="PS00201">
    <property type="entry name" value="FLAVODOXIN"/>
    <property type="match status" value="1"/>
</dbReference>
<dbReference type="SUPFAM" id="SSF52218">
    <property type="entry name" value="Flavoproteins"/>
    <property type="match status" value="1"/>
</dbReference>
<dbReference type="GO" id="GO:0010181">
    <property type="term" value="F:FMN binding"/>
    <property type="evidence" value="ECO:0007669"/>
    <property type="project" value="InterPro"/>
</dbReference>
<dbReference type="InterPro" id="IPR001279">
    <property type="entry name" value="Metallo-B-lactamas"/>
</dbReference>
<evidence type="ECO:0000256" key="1">
    <source>
        <dbReference type="ARBA" id="ARBA00007121"/>
    </source>
</evidence>
<accession>A0A926E7M1</accession>
<comment type="caution">
    <text evidence="3">The sequence shown here is derived from an EMBL/GenBank/DDBJ whole genome shotgun (WGS) entry which is preliminary data.</text>
</comment>
<feature type="domain" description="Flavodoxin-like" evidence="2">
    <location>
        <begin position="257"/>
        <end position="397"/>
    </location>
</feature>
<dbReference type="CDD" id="cd07709">
    <property type="entry name" value="flavodiiron_proteins_MBL-fold"/>
    <property type="match status" value="1"/>
</dbReference>
<proteinExistence type="inferred from homology"/>
<dbReference type="RefSeq" id="WP_249295835.1">
    <property type="nucleotide sequence ID" value="NZ_JACRSV010000004.1"/>
</dbReference>
<dbReference type="GO" id="GO:0009055">
    <property type="term" value="F:electron transfer activity"/>
    <property type="evidence" value="ECO:0007669"/>
    <property type="project" value="InterPro"/>
</dbReference>
<dbReference type="Gene3D" id="3.40.50.360">
    <property type="match status" value="1"/>
</dbReference>
<dbReference type="InterPro" id="IPR036866">
    <property type="entry name" value="RibonucZ/Hydroxyglut_hydro"/>
</dbReference>
<reference evidence="3" key="1">
    <citation type="submission" date="2020-08" db="EMBL/GenBank/DDBJ databases">
        <title>Genome public.</title>
        <authorList>
            <person name="Liu C."/>
            <person name="Sun Q."/>
        </authorList>
    </citation>
    <scope>NUCLEOTIDE SEQUENCE</scope>
    <source>
        <strain evidence="3">NSJ-33</strain>
    </source>
</reference>
<dbReference type="PANTHER" id="PTHR43717:SF1">
    <property type="entry name" value="ANAEROBIC NITRIC OXIDE REDUCTASE FLAVORUBREDOXIN"/>
    <property type="match status" value="1"/>
</dbReference>
<evidence type="ECO:0000313" key="4">
    <source>
        <dbReference type="Proteomes" id="UP000610760"/>
    </source>
</evidence>
<dbReference type="Proteomes" id="UP000610760">
    <property type="component" value="Unassembled WGS sequence"/>
</dbReference>
<dbReference type="InterPro" id="IPR008254">
    <property type="entry name" value="Flavodoxin/NO_synth"/>
</dbReference>
<dbReference type="SMART" id="SM00849">
    <property type="entry name" value="Lactamase_B"/>
    <property type="match status" value="1"/>
</dbReference>
<dbReference type="PANTHER" id="PTHR43717">
    <property type="entry name" value="ANAEROBIC NITRIC OXIDE REDUCTASE FLAVORUBREDOXIN"/>
    <property type="match status" value="1"/>
</dbReference>
<dbReference type="GO" id="GO:0016651">
    <property type="term" value="F:oxidoreductase activity, acting on NAD(P)H"/>
    <property type="evidence" value="ECO:0007669"/>
    <property type="project" value="UniProtKB-ARBA"/>
</dbReference>
<dbReference type="GO" id="GO:0046872">
    <property type="term" value="F:metal ion binding"/>
    <property type="evidence" value="ECO:0007669"/>
    <property type="project" value="InterPro"/>
</dbReference>
<dbReference type="Pfam" id="PF00258">
    <property type="entry name" value="Flavodoxin_1"/>
    <property type="match status" value="1"/>
</dbReference>
<name>A0A926E7M1_9FIRM</name>
<organism evidence="3 4">
    <name type="scientific">Fumia xinanensis</name>
    <dbReference type="NCBI Taxonomy" id="2763659"/>
    <lineage>
        <taxon>Bacteria</taxon>
        <taxon>Bacillati</taxon>
        <taxon>Bacillota</taxon>
        <taxon>Clostridia</taxon>
        <taxon>Eubacteriales</taxon>
        <taxon>Oscillospiraceae</taxon>
        <taxon>Fumia</taxon>
    </lineage>
</organism>
<gene>
    <name evidence="3" type="ORF">H8710_11385</name>
</gene>
<dbReference type="EMBL" id="JACRSV010000004">
    <property type="protein sequence ID" value="MBC8560666.1"/>
    <property type="molecule type" value="Genomic_DNA"/>
</dbReference>
<dbReference type="InterPro" id="IPR001226">
    <property type="entry name" value="Flavodoxin_CS"/>
</dbReference>
<dbReference type="PROSITE" id="PS50902">
    <property type="entry name" value="FLAVODOXIN_LIKE"/>
    <property type="match status" value="1"/>
</dbReference>
<comment type="similarity">
    <text evidence="1">In the N-terminal section; belongs to the zinc metallo-hydrolase group 3 family.</text>
</comment>
<protein>
    <submittedName>
        <fullName evidence="3">FprA family A-type flavoprotein</fullName>
    </submittedName>
</protein>